<feature type="region of interest" description="Disordered" evidence="1">
    <location>
        <begin position="60"/>
        <end position="94"/>
    </location>
</feature>
<evidence type="ECO:0000256" key="1">
    <source>
        <dbReference type="SAM" id="MobiDB-lite"/>
    </source>
</evidence>
<dbReference type="EMBL" id="LCZI01001011">
    <property type="protein sequence ID" value="KKZ63023.1"/>
    <property type="molecule type" value="Genomic_DNA"/>
</dbReference>
<organism evidence="2 3">
    <name type="scientific">[Emmonsia] crescens</name>
    <dbReference type="NCBI Taxonomy" id="73230"/>
    <lineage>
        <taxon>Eukaryota</taxon>
        <taxon>Fungi</taxon>
        <taxon>Dikarya</taxon>
        <taxon>Ascomycota</taxon>
        <taxon>Pezizomycotina</taxon>
        <taxon>Eurotiomycetes</taxon>
        <taxon>Eurotiomycetidae</taxon>
        <taxon>Onygenales</taxon>
        <taxon>Ajellomycetaceae</taxon>
        <taxon>Emergomyces</taxon>
    </lineage>
</organism>
<protein>
    <submittedName>
        <fullName evidence="2">Uncharacterized protein</fullName>
    </submittedName>
</protein>
<proteinExistence type="predicted"/>
<name>A0A0G2HY43_9EURO</name>
<evidence type="ECO:0000313" key="3">
    <source>
        <dbReference type="Proteomes" id="UP000034164"/>
    </source>
</evidence>
<feature type="compositionally biased region" description="Low complexity" evidence="1">
    <location>
        <begin position="66"/>
        <end position="80"/>
    </location>
</feature>
<gene>
    <name evidence="2" type="ORF">EMCG_02618</name>
</gene>
<accession>A0A0G2HY43</accession>
<dbReference type="VEuPathDB" id="FungiDB:EMCG_02618"/>
<dbReference type="Proteomes" id="UP000034164">
    <property type="component" value="Unassembled WGS sequence"/>
</dbReference>
<evidence type="ECO:0000313" key="2">
    <source>
        <dbReference type="EMBL" id="KKZ63023.1"/>
    </source>
</evidence>
<comment type="caution">
    <text evidence="2">The sequence shown here is derived from an EMBL/GenBank/DDBJ whole genome shotgun (WGS) entry which is preliminary data.</text>
</comment>
<sequence length="201" mass="22038">MISNFSARPPPASAHAKGKVLTHRIKTLSLSLTSVTPPPGAALFSDNKCTGNNYSCDDTHDDDNNDNNNNNKDDNNNNNDNENENESKSHQNEIPPASIDFLSEKLPCLFSCHVHLSCYPEHCSTPPVLTLKTPLHTFILYDMTQFMSHPAAALVFLGAGVHKIILSDDSHQPFIIMHFVVDTLGSRAKVVAVISTLHPLL</sequence>
<reference evidence="3" key="1">
    <citation type="journal article" date="2015" name="PLoS Genet.">
        <title>The dynamic genome and transcriptome of the human fungal pathogen Blastomyces and close relative Emmonsia.</title>
        <authorList>
            <person name="Munoz J.F."/>
            <person name="Gauthier G.M."/>
            <person name="Desjardins C.A."/>
            <person name="Gallo J.E."/>
            <person name="Holder J."/>
            <person name="Sullivan T.D."/>
            <person name="Marty A.J."/>
            <person name="Carmen J.C."/>
            <person name="Chen Z."/>
            <person name="Ding L."/>
            <person name="Gujja S."/>
            <person name="Magrini V."/>
            <person name="Misas E."/>
            <person name="Mitreva M."/>
            <person name="Priest M."/>
            <person name="Saif S."/>
            <person name="Whiston E.A."/>
            <person name="Young S."/>
            <person name="Zeng Q."/>
            <person name="Goldman W.E."/>
            <person name="Mardis E.R."/>
            <person name="Taylor J.W."/>
            <person name="McEwen J.G."/>
            <person name="Clay O.K."/>
            <person name="Klein B.S."/>
            <person name="Cuomo C.A."/>
        </authorList>
    </citation>
    <scope>NUCLEOTIDE SEQUENCE [LARGE SCALE GENOMIC DNA]</scope>
    <source>
        <strain evidence="3">UAMH 3008</strain>
    </source>
</reference>
<dbReference type="AlphaFoldDB" id="A0A0G2HY43"/>